<reference evidence="1" key="2">
    <citation type="submission" date="2020-11" db="EMBL/GenBank/DDBJ databases">
        <authorList>
            <person name="Cecchin M."/>
            <person name="Marcolungo L."/>
            <person name="Rossato M."/>
            <person name="Girolomoni L."/>
            <person name="Cosentino E."/>
            <person name="Cuine S."/>
            <person name="Li-Beisson Y."/>
            <person name="Delledonne M."/>
            <person name="Ballottari M."/>
        </authorList>
    </citation>
    <scope>NUCLEOTIDE SEQUENCE</scope>
    <source>
        <strain evidence="1">211/11P</strain>
        <tissue evidence="1">Whole cell</tissue>
    </source>
</reference>
<name>A0A9D4TSA5_CHLVU</name>
<comment type="caution">
    <text evidence="1">The sequence shown here is derived from an EMBL/GenBank/DDBJ whole genome shotgun (WGS) entry which is preliminary data.</text>
</comment>
<protein>
    <submittedName>
        <fullName evidence="1">Uncharacterized protein</fullName>
    </submittedName>
</protein>
<evidence type="ECO:0000313" key="2">
    <source>
        <dbReference type="Proteomes" id="UP001055712"/>
    </source>
</evidence>
<keyword evidence="2" id="KW-1185">Reference proteome</keyword>
<evidence type="ECO:0000313" key="1">
    <source>
        <dbReference type="EMBL" id="KAI3433499.1"/>
    </source>
</evidence>
<accession>A0A9D4TSA5</accession>
<dbReference type="EMBL" id="SIDB01000004">
    <property type="protein sequence ID" value="KAI3433499.1"/>
    <property type="molecule type" value="Genomic_DNA"/>
</dbReference>
<sequence length="80" mass="8520">MASEAGRISKLPDGRFKVVFSHGGKEYDVQPLVSSEDAAMVCDLLARGCKLGDAVLADLVEQLNAFAADVPDGEDMLPMH</sequence>
<reference evidence="1" key="1">
    <citation type="journal article" date="2019" name="Plant J.">
        <title>Chlorella vulgaris genome assembly and annotation reveals the molecular basis for metabolic acclimation to high light conditions.</title>
        <authorList>
            <person name="Cecchin M."/>
            <person name="Marcolungo L."/>
            <person name="Rossato M."/>
            <person name="Girolomoni L."/>
            <person name="Cosentino E."/>
            <person name="Cuine S."/>
            <person name="Li-Beisson Y."/>
            <person name="Delledonne M."/>
            <person name="Ballottari M."/>
        </authorList>
    </citation>
    <scope>NUCLEOTIDE SEQUENCE</scope>
    <source>
        <strain evidence="1">211/11P</strain>
    </source>
</reference>
<gene>
    <name evidence="1" type="ORF">D9Q98_003311</name>
</gene>
<organism evidence="1 2">
    <name type="scientific">Chlorella vulgaris</name>
    <name type="common">Green alga</name>
    <dbReference type="NCBI Taxonomy" id="3077"/>
    <lineage>
        <taxon>Eukaryota</taxon>
        <taxon>Viridiplantae</taxon>
        <taxon>Chlorophyta</taxon>
        <taxon>core chlorophytes</taxon>
        <taxon>Trebouxiophyceae</taxon>
        <taxon>Chlorellales</taxon>
        <taxon>Chlorellaceae</taxon>
        <taxon>Chlorella clade</taxon>
        <taxon>Chlorella</taxon>
    </lineage>
</organism>
<dbReference type="AlphaFoldDB" id="A0A9D4TSA5"/>
<dbReference type="Proteomes" id="UP001055712">
    <property type="component" value="Unassembled WGS sequence"/>
</dbReference>
<proteinExistence type="predicted"/>